<dbReference type="CDD" id="cd10917">
    <property type="entry name" value="CE4_NodB_like_6s_7s"/>
    <property type="match status" value="1"/>
</dbReference>
<proteinExistence type="predicted"/>
<dbReference type="PANTHER" id="PTHR10587:SF133">
    <property type="entry name" value="CHITIN DEACETYLASE 1-RELATED"/>
    <property type="match status" value="1"/>
</dbReference>
<dbReference type="SUPFAM" id="SSF88713">
    <property type="entry name" value="Glycoside hydrolase/deacetylase"/>
    <property type="match status" value="1"/>
</dbReference>
<feature type="transmembrane region" description="Helical" evidence="3">
    <location>
        <begin position="12"/>
        <end position="32"/>
    </location>
</feature>
<keyword evidence="3" id="KW-1133">Transmembrane helix</keyword>
<evidence type="ECO:0000313" key="5">
    <source>
        <dbReference type="EMBL" id="MBE9216159.1"/>
    </source>
</evidence>
<gene>
    <name evidence="5" type="ORF">IQ247_26450</name>
</gene>
<comment type="caution">
    <text evidence="5">The sequence shown here is derived from an EMBL/GenBank/DDBJ whole genome shotgun (WGS) entry which is preliminary data.</text>
</comment>
<dbReference type="InterPro" id="IPR002509">
    <property type="entry name" value="NODB_dom"/>
</dbReference>
<keyword evidence="2" id="KW-0378">Hydrolase</keyword>
<name>A0A8J7FES4_9CYAN</name>
<feature type="domain" description="NodB homology" evidence="4">
    <location>
        <begin position="103"/>
        <end position="282"/>
    </location>
</feature>
<dbReference type="Proteomes" id="UP000620559">
    <property type="component" value="Unassembled WGS sequence"/>
</dbReference>
<keyword evidence="6" id="KW-1185">Reference proteome</keyword>
<dbReference type="InterPro" id="IPR050248">
    <property type="entry name" value="Polysacc_deacetylase_ArnD"/>
</dbReference>
<evidence type="ECO:0000256" key="2">
    <source>
        <dbReference type="ARBA" id="ARBA00022801"/>
    </source>
</evidence>
<dbReference type="GO" id="GO:0016020">
    <property type="term" value="C:membrane"/>
    <property type="evidence" value="ECO:0007669"/>
    <property type="project" value="TreeGrafter"/>
</dbReference>
<organism evidence="5 6">
    <name type="scientific">Plectonema cf. radiosum LEGE 06105</name>
    <dbReference type="NCBI Taxonomy" id="945769"/>
    <lineage>
        <taxon>Bacteria</taxon>
        <taxon>Bacillati</taxon>
        <taxon>Cyanobacteriota</taxon>
        <taxon>Cyanophyceae</taxon>
        <taxon>Oscillatoriophycideae</taxon>
        <taxon>Oscillatoriales</taxon>
        <taxon>Microcoleaceae</taxon>
        <taxon>Plectonema</taxon>
    </lineage>
</organism>
<keyword evidence="1" id="KW-0479">Metal-binding</keyword>
<dbReference type="Pfam" id="PF01522">
    <property type="entry name" value="Polysacc_deac_1"/>
    <property type="match status" value="1"/>
</dbReference>
<protein>
    <submittedName>
        <fullName evidence="5">Polysaccharide deacetylase family protein</fullName>
    </submittedName>
</protein>
<evidence type="ECO:0000256" key="1">
    <source>
        <dbReference type="ARBA" id="ARBA00022723"/>
    </source>
</evidence>
<dbReference type="RefSeq" id="WP_193924576.1">
    <property type="nucleotide sequence ID" value="NZ_JADEWL010000143.1"/>
</dbReference>
<keyword evidence="3" id="KW-0472">Membrane</keyword>
<accession>A0A8J7FES4</accession>
<evidence type="ECO:0000256" key="3">
    <source>
        <dbReference type="SAM" id="Phobius"/>
    </source>
</evidence>
<dbReference type="Gene3D" id="3.20.20.370">
    <property type="entry name" value="Glycoside hydrolase/deacetylase"/>
    <property type="match status" value="1"/>
</dbReference>
<dbReference type="InterPro" id="IPR011330">
    <property type="entry name" value="Glyco_hydro/deAcase_b/a-brl"/>
</dbReference>
<dbReference type="GO" id="GO:0005975">
    <property type="term" value="P:carbohydrate metabolic process"/>
    <property type="evidence" value="ECO:0007669"/>
    <property type="project" value="InterPro"/>
</dbReference>
<dbReference type="AlphaFoldDB" id="A0A8J7FES4"/>
<keyword evidence="3" id="KW-0812">Transmembrane</keyword>
<dbReference type="PANTHER" id="PTHR10587">
    <property type="entry name" value="GLYCOSYL TRANSFERASE-RELATED"/>
    <property type="match status" value="1"/>
</dbReference>
<evidence type="ECO:0000313" key="6">
    <source>
        <dbReference type="Proteomes" id="UP000620559"/>
    </source>
</evidence>
<reference evidence="5" key="1">
    <citation type="submission" date="2020-10" db="EMBL/GenBank/DDBJ databases">
        <authorList>
            <person name="Castelo-Branco R."/>
            <person name="Eusebio N."/>
            <person name="Adriana R."/>
            <person name="Vieira A."/>
            <person name="Brugerolle De Fraissinette N."/>
            <person name="Rezende De Castro R."/>
            <person name="Schneider M.P."/>
            <person name="Vasconcelos V."/>
            <person name="Leao P.N."/>
        </authorList>
    </citation>
    <scope>NUCLEOTIDE SEQUENCE</scope>
    <source>
        <strain evidence="5">LEGE 06105</strain>
    </source>
</reference>
<dbReference type="PROSITE" id="PS51677">
    <property type="entry name" value="NODB"/>
    <property type="match status" value="1"/>
</dbReference>
<dbReference type="GO" id="GO:0016810">
    <property type="term" value="F:hydrolase activity, acting on carbon-nitrogen (but not peptide) bonds"/>
    <property type="evidence" value="ECO:0007669"/>
    <property type="project" value="InterPro"/>
</dbReference>
<evidence type="ECO:0000259" key="4">
    <source>
        <dbReference type="PROSITE" id="PS51677"/>
    </source>
</evidence>
<dbReference type="GO" id="GO:0046872">
    <property type="term" value="F:metal ion binding"/>
    <property type="evidence" value="ECO:0007669"/>
    <property type="project" value="UniProtKB-KW"/>
</dbReference>
<sequence length="304" mass="33618">MENKKSLALPQGILIALTALCGSFVFGLMLPIKQDSTNIGSKQQIKVKNITAESGSLSRINGFKGAMLTTWQQEAISKGVFHTVPKQFRGTTIKQANLAPNDKLIALTFDDGPWPEYTAQVLEILKKNDIKATFFVVGQVLNNYPDLGKRIVSEGHTIGNHTWHHWYHFFNKQAAALEIDRTSDLIYKTTGTRTTLFRPPGGMLHNGLAAYAQSKDYTVVMWSADSMDYARPPAATLVSRVMKQASPGGIVLLHDGGGPRKNTVAALPSMISNLKNQGYRFVTIPELLEHEEKQKKKNLVIGNR</sequence>
<dbReference type="EMBL" id="JADEWL010000143">
    <property type="protein sequence ID" value="MBE9216159.1"/>
    <property type="molecule type" value="Genomic_DNA"/>
</dbReference>